<name>A0A402CCR0_RHOWR</name>
<dbReference type="PANTHER" id="PTHR43537:SF24">
    <property type="entry name" value="GLUCONATE OPERON TRANSCRIPTIONAL REPRESSOR"/>
    <property type="match status" value="1"/>
</dbReference>
<gene>
    <name evidence="5" type="ORF">Rhow_004926</name>
</gene>
<accession>A0A402CCR0</accession>
<dbReference type="GO" id="GO:0043565">
    <property type="term" value="F:sequence-specific DNA binding"/>
    <property type="evidence" value="ECO:0007669"/>
    <property type="project" value="InterPro"/>
</dbReference>
<dbReference type="InterPro" id="IPR000485">
    <property type="entry name" value="AsnC-type_HTH_dom"/>
</dbReference>
<dbReference type="InterPro" id="IPR011711">
    <property type="entry name" value="GntR_C"/>
</dbReference>
<dbReference type="PROSITE" id="PS50949">
    <property type="entry name" value="HTH_GNTR"/>
    <property type="match status" value="1"/>
</dbReference>
<feature type="domain" description="HTH gntR-type" evidence="4">
    <location>
        <begin position="10"/>
        <end position="77"/>
    </location>
</feature>
<evidence type="ECO:0000256" key="1">
    <source>
        <dbReference type="ARBA" id="ARBA00023015"/>
    </source>
</evidence>
<dbReference type="CDD" id="cd07377">
    <property type="entry name" value="WHTH_GntR"/>
    <property type="match status" value="1"/>
</dbReference>
<dbReference type="Proteomes" id="UP000287519">
    <property type="component" value="Unassembled WGS sequence"/>
</dbReference>
<proteinExistence type="predicted"/>
<dbReference type="InterPro" id="IPR036388">
    <property type="entry name" value="WH-like_DNA-bd_sf"/>
</dbReference>
<dbReference type="PRINTS" id="PR00033">
    <property type="entry name" value="HTHASNC"/>
</dbReference>
<evidence type="ECO:0000259" key="4">
    <source>
        <dbReference type="PROSITE" id="PS50949"/>
    </source>
</evidence>
<evidence type="ECO:0000313" key="6">
    <source>
        <dbReference type="Proteomes" id="UP000287519"/>
    </source>
</evidence>
<dbReference type="SMART" id="SM00895">
    <property type="entry name" value="FCD"/>
    <property type="match status" value="1"/>
</dbReference>
<evidence type="ECO:0000256" key="3">
    <source>
        <dbReference type="ARBA" id="ARBA00023163"/>
    </source>
</evidence>
<evidence type="ECO:0000313" key="5">
    <source>
        <dbReference type="EMBL" id="GCE41267.1"/>
    </source>
</evidence>
<dbReference type="PANTHER" id="PTHR43537">
    <property type="entry name" value="TRANSCRIPTIONAL REGULATOR, GNTR FAMILY"/>
    <property type="match status" value="1"/>
</dbReference>
<comment type="caution">
    <text evidence="5">The sequence shown here is derived from an EMBL/GenBank/DDBJ whole genome shotgun (WGS) entry which is preliminary data.</text>
</comment>
<dbReference type="Gene3D" id="1.20.120.530">
    <property type="entry name" value="GntR ligand-binding domain-like"/>
    <property type="match status" value="1"/>
</dbReference>
<dbReference type="GO" id="GO:0003700">
    <property type="term" value="F:DNA-binding transcription factor activity"/>
    <property type="evidence" value="ECO:0007669"/>
    <property type="project" value="InterPro"/>
</dbReference>
<dbReference type="Pfam" id="PF07729">
    <property type="entry name" value="FCD"/>
    <property type="match status" value="1"/>
</dbReference>
<dbReference type="SUPFAM" id="SSF48008">
    <property type="entry name" value="GntR ligand-binding domain-like"/>
    <property type="match status" value="1"/>
</dbReference>
<dbReference type="Pfam" id="PF00392">
    <property type="entry name" value="GntR"/>
    <property type="match status" value="1"/>
</dbReference>
<reference evidence="5 6" key="1">
    <citation type="submission" date="2018-11" db="EMBL/GenBank/DDBJ databases">
        <title>Microbial catabolism of amino acid.</title>
        <authorList>
            <person name="Hibi M."/>
            <person name="Ogawa J."/>
        </authorList>
    </citation>
    <scope>NUCLEOTIDE SEQUENCE [LARGE SCALE GENOMIC DNA]</scope>
    <source>
        <strain evidence="5 6">C31-06</strain>
    </source>
</reference>
<protein>
    <submittedName>
        <fullName evidence="5">Transcriptional regulator, GntR family</fullName>
    </submittedName>
</protein>
<keyword evidence="6" id="KW-1185">Reference proteome</keyword>
<keyword evidence="3" id="KW-0804">Transcription</keyword>
<keyword evidence="2" id="KW-0238">DNA-binding</keyword>
<sequence length="231" mass="25222">MVMSKRAEPTLLTDQVYSMIHESIMNGDLPAGARLRVRDLAEQVGTSVMPVREAIRRLEEAGLAERVPHRGAVVKGLTLAELVHVYDVRRLLEVEAARLGAQRISAEDCDRMQAEFTLMRAAVDEGRVVALLDHDEALLSILYEAAANPVLLQTIRNLWNHCRAYKIVGAQGSLDSGGDDPLWRFQERLVAAARDRSGDSAAAVNEESLLDATDRIKALLATEQAASADAG</sequence>
<dbReference type="EMBL" id="BHYM01000042">
    <property type="protein sequence ID" value="GCE41267.1"/>
    <property type="molecule type" value="Genomic_DNA"/>
</dbReference>
<organism evidence="5 6">
    <name type="scientific">Rhodococcus wratislaviensis</name>
    <name type="common">Tsukamurella wratislaviensis</name>
    <dbReference type="NCBI Taxonomy" id="44752"/>
    <lineage>
        <taxon>Bacteria</taxon>
        <taxon>Bacillati</taxon>
        <taxon>Actinomycetota</taxon>
        <taxon>Actinomycetes</taxon>
        <taxon>Mycobacteriales</taxon>
        <taxon>Nocardiaceae</taxon>
        <taxon>Rhodococcus</taxon>
    </lineage>
</organism>
<dbReference type="SUPFAM" id="SSF46785">
    <property type="entry name" value="Winged helix' DNA-binding domain"/>
    <property type="match status" value="1"/>
</dbReference>
<dbReference type="SMART" id="SM00345">
    <property type="entry name" value="HTH_GNTR"/>
    <property type="match status" value="1"/>
</dbReference>
<evidence type="ECO:0000256" key="2">
    <source>
        <dbReference type="ARBA" id="ARBA00023125"/>
    </source>
</evidence>
<keyword evidence="1" id="KW-0805">Transcription regulation</keyword>
<dbReference type="Gene3D" id="1.10.10.10">
    <property type="entry name" value="Winged helix-like DNA-binding domain superfamily/Winged helix DNA-binding domain"/>
    <property type="match status" value="1"/>
</dbReference>
<dbReference type="AlphaFoldDB" id="A0A402CCR0"/>
<dbReference type="InterPro" id="IPR008920">
    <property type="entry name" value="TF_FadR/GntR_C"/>
</dbReference>
<dbReference type="InterPro" id="IPR036390">
    <property type="entry name" value="WH_DNA-bd_sf"/>
</dbReference>
<dbReference type="InterPro" id="IPR000524">
    <property type="entry name" value="Tscrpt_reg_HTH_GntR"/>
</dbReference>